<feature type="domain" description="DUF1549" evidence="1">
    <location>
        <begin position="81"/>
        <end position="275"/>
    </location>
</feature>
<reference evidence="3 4" key="1">
    <citation type="submission" date="2019-02" db="EMBL/GenBank/DDBJ databases">
        <title>Deep-cultivation of Planctomycetes and their phenomic and genomic characterization uncovers novel biology.</title>
        <authorList>
            <person name="Wiegand S."/>
            <person name="Jogler M."/>
            <person name="Boedeker C."/>
            <person name="Pinto D."/>
            <person name="Vollmers J."/>
            <person name="Rivas-Marin E."/>
            <person name="Kohn T."/>
            <person name="Peeters S.H."/>
            <person name="Heuer A."/>
            <person name="Rast P."/>
            <person name="Oberbeckmann S."/>
            <person name="Bunk B."/>
            <person name="Jeske O."/>
            <person name="Meyerdierks A."/>
            <person name="Storesund J.E."/>
            <person name="Kallscheuer N."/>
            <person name="Luecker S."/>
            <person name="Lage O.M."/>
            <person name="Pohl T."/>
            <person name="Merkel B.J."/>
            <person name="Hornburger P."/>
            <person name="Mueller R.-W."/>
            <person name="Bruemmer F."/>
            <person name="Labrenz M."/>
            <person name="Spormann A.M."/>
            <person name="Op Den Camp H."/>
            <person name="Overmann J."/>
            <person name="Amann R."/>
            <person name="Jetten M.S.M."/>
            <person name="Mascher T."/>
            <person name="Medema M.H."/>
            <person name="Devos D.P."/>
            <person name="Kaster A.-K."/>
            <person name="Ovreas L."/>
            <person name="Rohde M."/>
            <person name="Galperin M.Y."/>
            <person name="Jogler C."/>
        </authorList>
    </citation>
    <scope>NUCLEOTIDE SEQUENCE [LARGE SCALE GENOMIC DNA]</scope>
    <source>
        <strain evidence="3 4">Pla52n</strain>
    </source>
</reference>
<evidence type="ECO:0000259" key="2">
    <source>
        <dbReference type="Pfam" id="PF07587"/>
    </source>
</evidence>
<dbReference type="Pfam" id="PF07583">
    <property type="entry name" value="PSCyt2"/>
    <property type="match status" value="1"/>
</dbReference>
<name>A0A5C6B4P6_9BACT</name>
<gene>
    <name evidence="3" type="ORF">Pla52n_21720</name>
</gene>
<keyword evidence="4" id="KW-1185">Reference proteome</keyword>
<evidence type="ECO:0000259" key="1">
    <source>
        <dbReference type="Pfam" id="PF07583"/>
    </source>
</evidence>
<dbReference type="Proteomes" id="UP000320176">
    <property type="component" value="Unassembled WGS sequence"/>
</dbReference>
<evidence type="ECO:0000313" key="3">
    <source>
        <dbReference type="EMBL" id="TWU06451.1"/>
    </source>
</evidence>
<protein>
    <recommendedName>
        <fullName evidence="5">Protein containing DUF1549</fullName>
    </recommendedName>
</protein>
<dbReference type="Pfam" id="PF07587">
    <property type="entry name" value="PSD1"/>
    <property type="match status" value="1"/>
</dbReference>
<feature type="domain" description="DUF1553" evidence="2">
    <location>
        <begin position="322"/>
        <end position="437"/>
    </location>
</feature>
<dbReference type="InterPro" id="IPR022655">
    <property type="entry name" value="DUF1553"/>
</dbReference>
<evidence type="ECO:0000313" key="4">
    <source>
        <dbReference type="Proteomes" id="UP000320176"/>
    </source>
</evidence>
<proteinExistence type="predicted"/>
<comment type="caution">
    <text evidence="3">The sequence shown here is derived from an EMBL/GenBank/DDBJ whole genome shotgun (WGS) entry which is preliminary data.</text>
</comment>
<dbReference type="EMBL" id="SJPN01000002">
    <property type="protein sequence ID" value="TWU06451.1"/>
    <property type="molecule type" value="Genomic_DNA"/>
</dbReference>
<dbReference type="AlphaFoldDB" id="A0A5C6B4P6"/>
<dbReference type="PANTHER" id="PTHR35889">
    <property type="entry name" value="CYCLOINULO-OLIGOSACCHARIDE FRUCTANOTRANSFERASE-RELATED"/>
    <property type="match status" value="1"/>
</dbReference>
<organism evidence="3 4">
    <name type="scientific">Stieleria varia</name>
    <dbReference type="NCBI Taxonomy" id="2528005"/>
    <lineage>
        <taxon>Bacteria</taxon>
        <taxon>Pseudomonadati</taxon>
        <taxon>Planctomycetota</taxon>
        <taxon>Planctomycetia</taxon>
        <taxon>Pirellulales</taxon>
        <taxon>Pirellulaceae</taxon>
        <taxon>Stieleria</taxon>
    </lineage>
</organism>
<accession>A0A5C6B4P6</accession>
<evidence type="ECO:0008006" key="5">
    <source>
        <dbReference type="Google" id="ProtNLM"/>
    </source>
</evidence>
<sequence length="569" mass="63748">MFATAVRWGWFGFLVLGVFGYMASGLSTTDSPTEDFGLDRSTDSSTPLLDSDASVQSVALELRTWRDAMAQRVDRVNTVRNRELDRLGQQSADPADWMTVCRRLSLALVGSGMSLEDIRTLQQLPEDVREAAYVQRLLDDKRFHDYWAERWTRSLVGTENGPFVVFRRRRFRYWLAEQIAANEPYDKIVSDLITAEGLWTDQPQVNFLTVTFDSNDGQPDPIRLAARTSRAFLGLRIDCLQCHDDFLGNVSLGDIQSPRAGAQSDFHQLAAFFSSAKNSGLQGVRTGDAEYQYQYLNATEEVAVEPAVPYSPELMPADGDVREQLAGWVTHPDNKPFSRAAVSRVWALMFGRAASGAIDDLPLDADLPPMLEQLADDFSKDFDLRRLIRTIAASDAFRADSRASFVITQAHEDSTAAFPLVRLRPEQVAGSIIQSSRIKSVDRDSSFFVQLQKFGSTNDFLERYGDMGEDEFKGGSITITQRLTMINGNMLRESIGSNPIMNASAHIDMFSADDETAVDNVYLCVLNRHPTGQEREHFAGRLASADQRSQAIEDLYWVLLNSTELAWNH</sequence>
<dbReference type="InterPro" id="IPR011444">
    <property type="entry name" value="DUF1549"/>
</dbReference>
<dbReference type="PANTHER" id="PTHR35889:SF3">
    <property type="entry name" value="F-BOX DOMAIN-CONTAINING PROTEIN"/>
    <property type="match status" value="1"/>
</dbReference>